<accession>A0AAW3T9B0</accession>
<feature type="transmembrane region" description="Helical" evidence="1">
    <location>
        <begin position="137"/>
        <end position="158"/>
    </location>
</feature>
<dbReference type="RefSeq" id="WP_182516768.1">
    <property type="nucleotide sequence ID" value="NZ_JACGXP010000005.1"/>
</dbReference>
<reference evidence="2 3" key="1">
    <citation type="submission" date="2020-07" db="EMBL/GenBank/DDBJ databases">
        <title>Above-ground endophytic microbial communities from plants in different locations in the United States.</title>
        <authorList>
            <person name="Frank C."/>
        </authorList>
    </citation>
    <scope>NUCLEOTIDE SEQUENCE [LARGE SCALE GENOMIC DNA]</scope>
    <source>
        <strain evidence="2 3">WPL5_2</strain>
    </source>
</reference>
<proteinExistence type="predicted"/>
<feature type="transmembrane region" description="Helical" evidence="1">
    <location>
        <begin position="104"/>
        <end position="125"/>
    </location>
</feature>
<organism evidence="2 3">
    <name type="scientific">Curtobacterium pusillum</name>
    <dbReference type="NCBI Taxonomy" id="69373"/>
    <lineage>
        <taxon>Bacteria</taxon>
        <taxon>Bacillati</taxon>
        <taxon>Actinomycetota</taxon>
        <taxon>Actinomycetes</taxon>
        <taxon>Micrococcales</taxon>
        <taxon>Microbacteriaceae</taxon>
        <taxon>Curtobacterium</taxon>
    </lineage>
</organism>
<dbReference type="GO" id="GO:0005886">
    <property type="term" value="C:plasma membrane"/>
    <property type="evidence" value="ECO:0007669"/>
    <property type="project" value="TreeGrafter"/>
</dbReference>
<feature type="transmembrane region" description="Helical" evidence="1">
    <location>
        <begin position="58"/>
        <end position="84"/>
    </location>
</feature>
<name>A0AAW3T9B0_9MICO</name>
<gene>
    <name evidence="2" type="ORF">FHW23_003009</name>
</gene>
<dbReference type="AlphaFoldDB" id="A0AAW3T9B0"/>
<sequence>MSDRYPPQNPYGQQPAPTGPGDEPPLWAPWYGISFGKAFVRFWKKYVRFDGRASRSEYWWWYLWSAIIGVVFLIISGILTAATGTTTTTTSSTYVGFSTTSTNPVAGVPIWIYGLAIIIPTLALIVRRLHDANLSGLLALLLLIPFFGAIAVFIMMFLPSNPAGARFDRPERGR</sequence>
<keyword evidence="1" id="KW-1133">Transmembrane helix</keyword>
<dbReference type="InterPro" id="IPR008523">
    <property type="entry name" value="DUF805"/>
</dbReference>
<dbReference type="PANTHER" id="PTHR34980">
    <property type="entry name" value="INNER MEMBRANE PROTEIN-RELATED-RELATED"/>
    <property type="match status" value="1"/>
</dbReference>
<evidence type="ECO:0000313" key="2">
    <source>
        <dbReference type="EMBL" id="MBA8991731.1"/>
    </source>
</evidence>
<evidence type="ECO:0000256" key="1">
    <source>
        <dbReference type="SAM" id="Phobius"/>
    </source>
</evidence>
<keyword evidence="1" id="KW-0472">Membrane</keyword>
<comment type="caution">
    <text evidence="2">The sequence shown here is derived from an EMBL/GenBank/DDBJ whole genome shotgun (WGS) entry which is preliminary data.</text>
</comment>
<dbReference type="EMBL" id="JACGXP010000005">
    <property type="protein sequence ID" value="MBA8991731.1"/>
    <property type="molecule type" value="Genomic_DNA"/>
</dbReference>
<dbReference type="Proteomes" id="UP000590225">
    <property type="component" value="Unassembled WGS sequence"/>
</dbReference>
<evidence type="ECO:0000313" key="3">
    <source>
        <dbReference type="Proteomes" id="UP000590225"/>
    </source>
</evidence>
<keyword evidence="1" id="KW-0812">Transmembrane</keyword>
<dbReference type="Pfam" id="PF05656">
    <property type="entry name" value="DUF805"/>
    <property type="match status" value="1"/>
</dbReference>
<dbReference type="PANTHER" id="PTHR34980:SF2">
    <property type="entry name" value="INNER MEMBRANE PROTEIN YHAH-RELATED"/>
    <property type="match status" value="1"/>
</dbReference>
<protein>
    <submittedName>
        <fullName evidence="2">Uncharacterized membrane protein YhaH (DUF805 family)</fullName>
    </submittedName>
</protein>